<proteinExistence type="predicted"/>
<organism evidence="1 2">
    <name type="scientific">Steinernema glaseri</name>
    <dbReference type="NCBI Taxonomy" id="37863"/>
    <lineage>
        <taxon>Eukaryota</taxon>
        <taxon>Metazoa</taxon>
        <taxon>Ecdysozoa</taxon>
        <taxon>Nematoda</taxon>
        <taxon>Chromadorea</taxon>
        <taxon>Rhabditida</taxon>
        <taxon>Tylenchina</taxon>
        <taxon>Panagrolaimomorpha</taxon>
        <taxon>Strongyloidoidea</taxon>
        <taxon>Steinernematidae</taxon>
        <taxon>Steinernema</taxon>
    </lineage>
</organism>
<sequence length="96" mass="11021">MTAPTTGEIFDIYIDALHDERNIEQLMNNPSLVRLMMDNIRFDFPDAPHLVVLLIAILEAQLIVHRQADENNNDPLFENDDLLDDIGNDELLHVLN</sequence>
<evidence type="ECO:0000313" key="2">
    <source>
        <dbReference type="WBParaSite" id="L893_g27891.t1"/>
    </source>
</evidence>
<name>A0A1I7ZNC3_9BILA</name>
<dbReference type="WBParaSite" id="L893_g27891.t1">
    <property type="protein sequence ID" value="L893_g27891.t1"/>
    <property type="gene ID" value="L893_g27891"/>
</dbReference>
<protein>
    <submittedName>
        <fullName evidence="2">DUF5063 domain-containing protein</fullName>
    </submittedName>
</protein>
<accession>A0A1I7ZNC3</accession>
<dbReference type="Proteomes" id="UP000095287">
    <property type="component" value="Unplaced"/>
</dbReference>
<dbReference type="AlphaFoldDB" id="A0A1I7ZNC3"/>
<keyword evidence="1" id="KW-1185">Reference proteome</keyword>
<evidence type="ECO:0000313" key="1">
    <source>
        <dbReference type="Proteomes" id="UP000095287"/>
    </source>
</evidence>
<reference evidence="2" key="1">
    <citation type="submission" date="2016-11" db="UniProtKB">
        <authorList>
            <consortium name="WormBaseParasite"/>
        </authorList>
    </citation>
    <scope>IDENTIFICATION</scope>
</reference>